<gene>
    <name evidence="2" type="ORF">QRX50_34915</name>
</gene>
<organism evidence="2 3">
    <name type="scientific">Amycolatopsis carbonis</name>
    <dbReference type="NCBI Taxonomy" id="715471"/>
    <lineage>
        <taxon>Bacteria</taxon>
        <taxon>Bacillati</taxon>
        <taxon>Actinomycetota</taxon>
        <taxon>Actinomycetes</taxon>
        <taxon>Pseudonocardiales</taxon>
        <taxon>Pseudonocardiaceae</taxon>
        <taxon>Amycolatopsis</taxon>
    </lineage>
</organism>
<name>A0A9Y2ICA2_9PSEU</name>
<proteinExistence type="predicted"/>
<dbReference type="KEGG" id="acab:QRX50_34915"/>
<accession>A0A9Y2ICA2</accession>
<evidence type="ECO:0000313" key="3">
    <source>
        <dbReference type="Proteomes" id="UP001236014"/>
    </source>
</evidence>
<protein>
    <submittedName>
        <fullName evidence="2">DUF3558 domain-containing protein</fullName>
    </submittedName>
</protein>
<sequence length="189" mass="20286">MGLLSGCGPAKPVRVLSQPPTPAQTGAPLPLSQVDRPVDLAKFDADPCSLLTKDQAAAVVADPPNDIRANRRTTLPAFGCSWTNHGGALIEALKPVQNPSTLAELSVSPLKKDGELEPWTETSIAGLPAVVYHVFRFMDECSVSVQVTDEQMLTFDVQGTDLPGSYWDKDRCGGLLKMAEFVIGNLRQN</sequence>
<dbReference type="Proteomes" id="UP001236014">
    <property type="component" value="Chromosome"/>
</dbReference>
<dbReference type="Pfam" id="PF12079">
    <property type="entry name" value="DUF3558"/>
    <property type="match status" value="1"/>
</dbReference>
<keyword evidence="3" id="KW-1185">Reference proteome</keyword>
<reference evidence="2 3" key="1">
    <citation type="submission" date="2023-06" db="EMBL/GenBank/DDBJ databases">
        <authorList>
            <person name="Oyuntsetseg B."/>
            <person name="Kim S.B."/>
        </authorList>
    </citation>
    <scope>NUCLEOTIDE SEQUENCE [LARGE SCALE GENOMIC DNA]</scope>
    <source>
        <strain evidence="2 3">2-15</strain>
    </source>
</reference>
<dbReference type="RefSeq" id="WP_285967369.1">
    <property type="nucleotide sequence ID" value="NZ_CP127294.1"/>
</dbReference>
<evidence type="ECO:0000256" key="1">
    <source>
        <dbReference type="SAM" id="MobiDB-lite"/>
    </source>
</evidence>
<dbReference type="EMBL" id="CP127294">
    <property type="protein sequence ID" value="WIX76621.1"/>
    <property type="molecule type" value="Genomic_DNA"/>
</dbReference>
<dbReference type="AlphaFoldDB" id="A0A9Y2ICA2"/>
<evidence type="ECO:0000313" key="2">
    <source>
        <dbReference type="EMBL" id="WIX76621.1"/>
    </source>
</evidence>
<dbReference type="InterPro" id="IPR024520">
    <property type="entry name" value="DUF3558"/>
</dbReference>
<feature type="region of interest" description="Disordered" evidence="1">
    <location>
        <begin position="1"/>
        <end position="31"/>
    </location>
</feature>